<protein>
    <submittedName>
        <fullName evidence="2">Phosphoadenosine phosphosulfate reductase</fullName>
    </submittedName>
</protein>
<keyword evidence="3" id="KW-1185">Reference proteome</keyword>
<dbReference type="PANTHER" id="PTHR43196">
    <property type="entry name" value="SULFATE ADENYLYLTRANSFERASE SUBUNIT 2"/>
    <property type="match status" value="1"/>
</dbReference>
<dbReference type="InterPro" id="IPR002500">
    <property type="entry name" value="PAPS_reduct_dom"/>
</dbReference>
<dbReference type="OrthoDB" id="9774475at2"/>
<dbReference type="PANTHER" id="PTHR43196:SF2">
    <property type="entry name" value="PHOSPHOADENOSINE PHOSPHOSULFATE REDUCTASE"/>
    <property type="match status" value="1"/>
</dbReference>
<evidence type="ECO:0000313" key="3">
    <source>
        <dbReference type="Proteomes" id="UP000216339"/>
    </source>
</evidence>
<dbReference type="SUPFAM" id="SSF52402">
    <property type="entry name" value="Adenine nucleotide alpha hydrolases-like"/>
    <property type="match status" value="1"/>
</dbReference>
<dbReference type="InterPro" id="IPR050128">
    <property type="entry name" value="Sulfate_adenylyltrnsfr_sub2"/>
</dbReference>
<evidence type="ECO:0000313" key="2">
    <source>
        <dbReference type="EMBL" id="PAP75844.1"/>
    </source>
</evidence>
<gene>
    <name evidence="2" type="ORF">BSZ37_04995</name>
</gene>
<sequence length="268" mass="31069">MPEPRHILSLSGGKDSAALAVYLRDRVPEMEYVFHDTGHELPETYDYLDRLQALLGTEIVKTTDNLEDPFEHWLTIYGGMLPSNHRRWCTKMMKLRPFEDYVGDDPVVNYVGLRADERVREGYISTKPNITAVYPFQDDGLVKEDIVQILEESGLGMPPYLDWGRSRSGCYFCFYQQKVEWVRLKEAHPDLFEKAKRYEEVSARDGEAFYWCRTEPLAELERPERMAEIKAKAEAKENAPRRATRLVETLGGMDVAEEEREGCLICFL</sequence>
<dbReference type="Gene3D" id="3.40.50.620">
    <property type="entry name" value="HUPs"/>
    <property type="match status" value="1"/>
</dbReference>
<dbReference type="Pfam" id="PF01507">
    <property type="entry name" value="PAPS_reduct"/>
    <property type="match status" value="1"/>
</dbReference>
<organism evidence="2 3">
    <name type="scientific">Rubrivirga marina</name>
    <dbReference type="NCBI Taxonomy" id="1196024"/>
    <lineage>
        <taxon>Bacteria</taxon>
        <taxon>Pseudomonadati</taxon>
        <taxon>Rhodothermota</taxon>
        <taxon>Rhodothermia</taxon>
        <taxon>Rhodothermales</taxon>
        <taxon>Rubricoccaceae</taxon>
        <taxon>Rubrivirga</taxon>
    </lineage>
</organism>
<dbReference type="GO" id="GO:0003824">
    <property type="term" value="F:catalytic activity"/>
    <property type="evidence" value="ECO:0007669"/>
    <property type="project" value="InterPro"/>
</dbReference>
<evidence type="ECO:0000259" key="1">
    <source>
        <dbReference type="Pfam" id="PF01507"/>
    </source>
</evidence>
<reference evidence="2 3" key="1">
    <citation type="submission" date="2016-11" db="EMBL/GenBank/DDBJ databases">
        <title>Study of marine rhodopsin-containing bacteria.</title>
        <authorList>
            <person name="Yoshizawa S."/>
            <person name="Kumagai Y."/>
            <person name="Kogure K."/>
        </authorList>
    </citation>
    <scope>NUCLEOTIDE SEQUENCE [LARGE SCALE GENOMIC DNA]</scope>
    <source>
        <strain evidence="2 3">SAORIC-28</strain>
    </source>
</reference>
<dbReference type="InterPro" id="IPR014729">
    <property type="entry name" value="Rossmann-like_a/b/a_fold"/>
</dbReference>
<name>A0A271IYG6_9BACT</name>
<dbReference type="RefSeq" id="WP_095509485.1">
    <property type="nucleotide sequence ID" value="NZ_MQWD01000001.1"/>
</dbReference>
<feature type="domain" description="Phosphoadenosine phosphosulphate reductase" evidence="1">
    <location>
        <begin position="6"/>
        <end position="173"/>
    </location>
</feature>
<dbReference type="EMBL" id="MQWD01000001">
    <property type="protein sequence ID" value="PAP75844.1"/>
    <property type="molecule type" value="Genomic_DNA"/>
</dbReference>
<dbReference type="AlphaFoldDB" id="A0A271IYG6"/>
<accession>A0A271IYG6</accession>
<comment type="caution">
    <text evidence="2">The sequence shown here is derived from an EMBL/GenBank/DDBJ whole genome shotgun (WGS) entry which is preliminary data.</text>
</comment>
<dbReference type="Proteomes" id="UP000216339">
    <property type="component" value="Unassembled WGS sequence"/>
</dbReference>
<proteinExistence type="predicted"/>